<feature type="domain" description="Peptidase S9 prolyl oligopeptidase catalytic" evidence="18">
    <location>
        <begin position="700"/>
        <end position="905"/>
    </location>
</feature>
<dbReference type="OrthoDB" id="16520at2759"/>
<dbReference type="InterPro" id="IPR001375">
    <property type="entry name" value="Peptidase_S9_cat"/>
</dbReference>
<dbReference type="PANTHER" id="PTHR11731:SF200">
    <property type="entry name" value="DIPEPTIDYL PEPTIDASE 10, ISOFORM B"/>
    <property type="match status" value="1"/>
</dbReference>
<dbReference type="GO" id="GO:0008236">
    <property type="term" value="F:serine-type peptidase activity"/>
    <property type="evidence" value="ECO:0007669"/>
    <property type="project" value="UniProtKB-KW"/>
</dbReference>
<evidence type="ECO:0000256" key="11">
    <source>
        <dbReference type="ARBA" id="ARBA00022825"/>
    </source>
</evidence>
<evidence type="ECO:0000259" key="18">
    <source>
        <dbReference type="Pfam" id="PF00326"/>
    </source>
</evidence>
<dbReference type="FunCoup" id="A0A218YVV0">
    <property type="interactions" value="292"/>
</dbReference>
<evidence type="ECO:0000259" key="19">
    <source>
        <dbReference type="Pfam" id="PF00930"/>
    </source>
</evidence>
<keyword evidence="10" id="KW-0378">Hydrolase</keyword>
<dbReference type="Proteomes" id="UP000242519">
    <property type="component" value="Unassembled WGS sequence"/>
</dbReference>
<dbReference type="GO" id="GO:0008239">
    <property type="term" value="F:dipeptidyl-peptidase activity"/>
    <property type="evidence" value="ECO:0007669"/>
    <property type="project" value="UniProtKB-EC"/>
</dbReference>
<organism evidence="20 21">
    <name type="scientific">Diplocarpon coronariae</name>
    <dbReference type="NCBI Taxonomy" id="2795749"/>
    <lineage>
        <taxon>Eukaryota</taxon>
        <taxon>Fungi</taxon>
        <taxon>Dikarya</taxon>
        <taxon>Ascomycota</taxon>
        <taxon>Pezizomycotina</taxon>
        <taxon>Leotiomycetes</taxon>
        <taxon>Helotiales</taxon>
        <taxon>Drepanopezizaceae</taxon>
        <taxon>Diplocarpon</taxon>
    </lineage>
</organism>
<dbReference type="SUPFAM" id="SSF53474">
    <property type="entry name" value="alpha/beta-Hydrolases"/>
    <property type="match status" value="1"/>
</dbReference>
<evidence type="ECO:0000256" key="8">
    <source>
        <dbReference type="ARBA" id="ARBA00022670"/>
    </source>
</evidence>
<name>A0A218YVV0_9HELO</name>
<accession>A0A218YVV0</accession>
<dbReference type="Pfam" id="PF00930">
    <property type="entry name" value="DPPIV_N"/>
    <property type="match status" value="1"/>
</dbReference>
<evidence type="ECO:0000256" key="15">
    <source>
        <dbReference type="ARBA" id="ARBA00023180"/>
    </source>
</evidence>
<keyword evidence="8" id="KW-0645">Protease</keyword>
<comment type="subcellular location">
    <subcellularLocation>
        <location evidence="3">Vacuole membrane</location>
        <topology evidence="3">Single-pass type II membrane protein</topology>
    </subcellularLocation>
</comment>
<dbReference type="Gene3D" id="3.40.50.1820">
    <property type="entry name" value="alpha/beta hydrolase"/>
    <property type="match status" value="1"/>
</dbReference>
<dbReference type="InParanoid" id="A0A218YVV0"/>
<keyword evidence="9 17" id="KW-0812">Transmembrane</keyword>
<evidence type="ECO:0000313" key="21">
    <source>
        <dbReference type="Proteomes" id="UP000242519"/>
    </source>
</evidence>
<dbReference type="EMBL" id="MZNU01000389">
    <property type="protein sequence ID" value="OWO98574.1"/>
    <property type="molecule type" value="Genomic_DNA"/>
</dbReference>
<keyword evidence="11" id="KW-0720">Serine protease</keyword>
<dbReference type="InterPro" id="IPR050278">
    <property type="entry name" value="Serine_Prot_S9B/DPPIV"/>
</dbReference>
<evidence type="ECO:0000256" key="9">
    <source>
        <dbReference type="ARBA" id="ARBA00022692"/>
    </source>
</evidence>
<dbReference type="PANTHER" id="PTHR11731">
    <property type="entry name" value="PROTEASE FAMILY S9B,C DIPEPTIDYL-PEPTIDASE IV-RELATED"/>
    <property type="match status" value="1"/>
</dbReference>
<reference evidence="20 21" key="1">
    <citation type="submission" date="2017-04" db="EMBL/GenBank/DDBJ databases">
        <title>Draft genome sequence of Marssonina coronaria NL1: causal agent of apple blotch.</title>
        <authorList>
            <person name="Cheng Q."/>
        </authorList>
    </citation>
    <scope>NUCLEOTIDE SEQUENCE [LARGE SCALE GENOMIC DNA]</scope>
    <source>
        <strain evidence="20 21">NL1</strain>
    </source>
</reference>
<evidence type="ECO:0000256" key="12">
    <source>
        <dbReference type="ARBA" id="ARBA00022968"/>
    </source>
</evidence>
<keyword evidence="7" id="KW-0926">Vacuole</keyword>
<dbReference type="EC" id="3.4.14.5" evidence="5"/>
<dbReference type="GO" id="GO:0005774">
    <property type="term" value="C:vacuolar membrane"/>
    <property type="evidence" value="ECO:0007669"/>
    <property type="project" value="UniProtKB-SubCell"/>
</dbReference>
<dbReference type="GO" id="GO:0006508">
    <property type="term" value="P:proteolysis"/>
    <property type="evidence" value="ECO:0007669"/>
    <property type="project" value="UniProtKB-KW"/>
</dbReference>
<gene>
    <name evidence="20" type="ORF">B2J93_2892</name>
</gene>
<comment type="catalytic activity">
    <reaction evidence="1">
        <text>Release of an N-terminal dipeptide, Xaa-Yaa-|-Zaa-, from a polypeptide, preferentially when Yaa is Pro, provided Zaa is neither Pro nor hydroxyproline.</text>
        <dbReference type="EC" id="3.4.14.5"/>
    </reaction>
</comment>
<evidence type="ECO:0000256" key="1">
    <source>
        <dbReference type="ARBA" id="ARBA00001257"/>
    </source>
</evidence>
<keyword evidence="21" id="KW-1185">Reference proteome</keyword>
<dbReference type="InterPro" id="IPR029058">
    <property type="entry name" value="AB_hydrolase_fold"/>
</dbReference>
<evidence type="ECO:0000313" key="20">
    <source>
        <dbReference type="EMBL" id="OWO98574.1"/>
    </source>
</evidence>
<feature type="compositionally biased region" description="Basic and acidic residues" evidence="16">
    <location>
        <begin position="14"/>
        <end position="24"/>
    </location>
</feature>
<comment type="similarity">
    <text evidence="4">Belongs to the peptidase S9B family.</text>
</comment>
<evidence type="ECO:0000256" key="13">
    <source>
        <dbReference type="ARBA" id="ARBA00022989"/>
    </source>
</evidence>
<keyword evidence="14 17" id="KW-0472">Membrane</keyword>
<keyword evidence="13 17" id="KW-1133">Transmembrane helix</keyword>
<evidence type="ECO:0000256" key="14">
    <source>
        <dbReference type="ARBA" id="ARBA00023136"/>
    </source>
</evidence>
<dbReference type="SUPFAM" id="SSF82171">
    <property type="entry name" value="DPP6 N-terminal domain-like"/>
    <property type="match status" value="1"/>
</dbReference>
<evidence type="ECO:0000256" key="4">
    <source>
        <dbReference type="ARBA" id="ARBA00006150"/>
    </source>
</evidence>
<dbReference type="STRING" id="503106.A0A218YVV0"/>
<dbReference type="Gene3D" id="2.140.10.30">
    <property type="entry name" value="Dipeptidylpeptidase IV, N-terminal domain"/>
    <property type="match status" value="1"/>
</dbReference>
<comment type="caution">
    <text evidence="20">The sequence shown here is derived from an EMBL/GenBank/DDBJ whole genome shotgun (WGS) entry which is preliminary data.</text>
</comment>
<evidence type="ECO:0000256" key="6">
    <source>
        <dbReference type="ARBA" id="ARBA00022438"/>
    </source>
</evidence>
<evidence type="ECO:0000256" key="10">
    <source>
        <dbReference type="ARBA" id="ARBA00022801"/>
    </source>
</evidence>
<evidence type="ECO:0000256" key="16">
    <source>
        <dbReference type="SAM" id="MobiDB-lite"/>
    </source>
</evidence>
<evidence type="ECO:0000256" key="7">
    <source>
        <dbReference type="ARBA" id="ARBA00022554"/>
    </source>
</evidence>
<dbReference type="FunFam" id="3.40.50.1820:FF:000003">
    <property type="entry name" value="Dipeptidyl peptidase 4"/>
    <property type="match status" value="1"/>
</dbReference>
<keyword evidence="15" id="KW-0325">Glycoprotein</keyword>
<proteinExistence type="inferred from homology"/>
<evidence type="ECO:0000256" key="5">
    <source>
        <dbReference type="ARBA" id="ARBA00012062"/>
    </source>
</evidence>
<sequence>MTAHIEDATNLLPDQERAGRKSEDSMSSASTTSLVFERIGQRLEEADEKALNGNGGKMVTPKFSHRGQSRGYADDEHATSSHDEEEKNSDLETGPFLNNPVGKTVDKRFRRLLWTLGGLFMGTWLLALALFLGNHSYQHVSSKPHDPSAISSASQGNGKKVTLDQVLSGDWRSTKHDISWIEGADGEDGLLLQQDASGKDFLIVEDIRGSNAEAGSQGTKTLMKSKYFTVDGHEHRPEKVFPSRDLKKVLLATDSQSNWRHSFYAKYWIFDVETQSAQALDPADVDGRIQLASWSPQSDAVVFTRDNNIFLRKLSSTTVTQVTTDGGPNLFYGVPDWVYEEEVFAGNSATWWAEDGKYVAFLRTNESAVPEYPIQYFISRPSGVDPEPGEENYPEVREIKYPKSGAPNPTVDLQFYDLIKGDVFEVKIAGSFAPDDLLITEVIWAGSTGKALIRETNRESDILRVVLVDVANRTGQTIRTEDVQKLDGGWFEVSQKTRYVPADPENGRPEHGYIDTVIHENYDHIGYFTPLDNPIPILLTSGNWEVVDAPSAVDLKNNLVYFVATKESPIQRHVYSVFLNGTNLEPLTDTKEGHYGVSFSSGAGYALLDYDGPNIPWQKVISTPSNSDHYEQVIEENPRLANMAKKHELPHKIYSTVNIDGYELQVVERRPPHFNEKKKYPVLFYLYGGPGSQTVTKSFSVDFQAYVAANLGYIVVTVDGRGTGFIGRKARTIIRGNLGYYEARDQIETAKIWAQKKYVDASRMAIWGWSYGGFMTLKTLEQDAGQTFSYGMAVAPVTDWRFYDSIYTERYMHTPQHNFEGYENATISNVTALHQNVRFLIMHGVADDNVHMQNTLTLLDKLDVAEVENYDVHVFPDSNHGIYFHNANKIVYDKLNNWLINAFNGEWLRTSNAVPLQIDSEKKK</sequence>
<dbReference type="GO" id="GO:0005886">
    <property type="term" value="C:plasma membrane"/>
    <property type="evidence" value="ECO:0007669"/>
    <property type="project" value="TreeGrafter"/>
</dbReference>
<keyword evidence="12" id="KW-0735">Signal-anchor</keyword>
<dbReference type="Pfam" id="PF00326">
    <property type="entry name" value="Peptidase_S9"/>
    <property type="match status" value="1"/>
</dbReference>
<evidence type="ECO:0000256" key="2">
    <source>
        <dbReference type="ARBA" id="ARBA00002218"/>
    </source>
</evidence>
<evidence type="ECO:0000256" key="17">
    <source>
        <dbReference type="SAM" id="Phobius"/>
    </source>
</evidence>
<evidence type="ECO:0000256" key="3">
    <source>
        <dbReference type="ARBA" id="ARBA00004576"/>
    </source>
</evidence>
<keyword evidence="6" id="KW-0031">Aminopeptidase</keyword>
<feature type="region of interest" description="Disordered" evidence="16">
    <location>
        <begin position="1"/>
        <end position="33"/>
    </location>
</feature>
<dbReference type="InterPro" id="IPR002469">
    <property type="entry name" value="Peptidase_S9B_N"/>
</dbReference>
<comment type="function">
    <text evidence="2">Type IV dipeptidyl-peptidase which removes N-terminal dipeptides sequentially from polypeptides having unsubstituted N-termini provided that the penultimate residue is proline.</text>
</comment>
<feature type="compositionally biased region" description="Basic and acidic residues" evidence="16">
    <location>
        <begin position="72"/>
        <end position="90"/>
    </location>
</feature>
<protein>
    <recommendedName>
        <fullName evidence="5">dipeptidyl-peptidase IV</fullName>
        <ecNumber evidence="5">3.4.14.5</ecNumber>
    </recommendedName>
</protein>
<feature type="domain" description="Dipeptidylpeptidase IV N-terminal" evidence="19">
    <location>
        <begin position="243"/>
        <end position="617"/>
    </location>
</feature>
<dbReference type="AlphaFoldDB" id="A0A218YVV0"/>
<dbReference type="GO" id="GO:0004177">
    <property type="term" value="F:aminopeptidase activity"/>
    <property type="evidence" value="ECO:0007669"/>
    <property type="project" value="UniProtKB-KW"/>
</dbReference>
<feature type="transmembrane region" description="Helical" evidence="17">
    <location>
        <begin position="112"/>
        <end position="133"/>
    </location>
</feature>
<feature type="region of interest" description="Disordered" evidence="16">
    <location>
        <begin position="46"/>
        <end position="96"/>
    </location>
</feature>